<dbReference type="Proteomes" id="UP001470230">
    <property type="component" value="Unassembled WGS sequence"/>
</dbReference>
<feature type="compositionally biased region" description="Polar residues" evidence="1">
    <location>
        <begin position="1"/>
        <end position="20"/>
    </location>
</feature>
<comment type="caution">
    <text evidence="2">The sequence shown here is derived from an EMBL/GenBank/DDBJ whole genome shotgun (WGS) entry which is preliminary data.</text>
</comment>
<keyword evidence="3" id="KW-1185">Reference proteome</keyword>
<feature type="region of interest" description="Disordered" evidence="1">
    <location>
        <begin position="1"/>
        <end position="23"/>
    </location>
</feature>
<protein>
    <submittedName>
        <fullName evidence="2">Uncharacterized protein</fullName>
    </submittedName>
</protein>
<evidence type="ECO:0000313" key="3">
    <source>
        <dbReference type="Proteomes" id="UP001470230"/>
    </source>
</evidence>
<dbReference type="EMBL" id="JAPFFF010000023">
    <property type="protein sequence ID" value="KAK8852515.1"/>
    <property type="molecule type" value="Genomic_DNA"/>
</dbReference>
<organism evidence="2 3">
    <name type="scientific">Tritrichomonas musculus</name>
    <dbReference type="NCBI Taxonomy" id="1915356"/>
    <lineage>
        <taxon>Eukaryota</taxon>
        <taxon>Metamonada</taxon>
        <taxon>Parabasalia</taxon>
        <taxon>Tritrichomonadida</taxon>
        <taxon>Tritrichomonadidae</taxon>
        <taxon>Tritrichomonas</taxon>
    </lineage>
</organism>
<sequence>MSQQETSNRNDNNNMQSIDSSPIPYESSIYATKDKPLKYNFSKPVQTCTNASKRFVERTSYREFSLFSIQRPPTSINFLNSDIKASEINNAQQNSQIIFKIPQPEQPTLILKEYNILQSYLKTTGNSNIHQNQIENLDERETISRSKSGEVVFRPPEAQHKKKPGPKKKLMEPVRLYSSRHKFPNKPYAPYEEIIGYVDGYPYDHFGFREERSKVENEDPNEKIVELMNKIQKIANHKYDEREKIINQRFRQVEKNPTEILIINENKLEYNDKNSKNLPSIQINKDMFKTVILPAPVIRNPPNHIFLRRILKKELNISKKIYQTASKLMMCWKSLKTFQKSDISKYTTFNQLAAESWPKLYHATMKEVNHEKVDVRKMIDRYHRLFVSIEEIELMYYSELLHIVYDPNSLVSFNYNPKAIFD</sequence>
<evidence type="ECO:0000256" key="1">
    <source>
        <dbReference type="SAM" id="MobiDB-lite"/>
    </source>
</evidence>
<evidence type="ECO:0000313" key="2">
    <source>
        <dbReference type="EMBL" id="KAK8852515.1"/>
    </source>
</evidence>
<reference evidence="2 3" key="1">
    <citation type="submission" date="2024-04" db="EMBL/GenBank/DDBJ databases">
        <title>Tritrichomonas musculus Genome.</title>
        <authorList>
            <person name="Alves-Ferreira E."/>
            <person name="Grigg M."/>
            <person name="Lorenzi H."/>
            <person name="Galac M."/>
        </authorList>
    </citation>
    <scope>NUCLEOTIDE SEQUENCE [LARGE SCALE GENOMIC DNA]</scope>
    <source>
        <strain evidence="2 3">EAF2021</strain>
    </source>
</reference>
<accession>A0ABR2HTR6</accession>
<name>A0ABR2HTR6_9EUKA</name>
<gene>
    <name evidence="2" type="ORF">M9Y10_017500</name>
</gene>
<proteinExistence type="predicted"/>